<evidence type="ECO:0000256" key="4">
    <source>
        <dbReference type="ARBA" id="ARBA00023315"/>
    </source>
</evidence>
<evidence type="ECO:0000256" key="1">
    <source>
        <dbReference type="ARBA" id="ARBA00005395"/>
    </source>
</evidence>
<accession>A0ABT2F7T0</accession>
<organism evidence="7 8">
    <name type="scientific">Streptococcus sciuri</name>
    <dbReference type="NCBI Taxonomy" id="2973939"/>
    <lineage>
        <taxon>Bacteria</taxon>
        <taxon>Bacillati</taxon>
        <taxon>Bacillota</taxon>
        <taxon>Bacilli</taxon>
        <taxon>Lactobacillales</taxon>
        <taxon>Streptococcaceae</taxon>
        <taxon>Streptococcus</taxon>
    </lineage>
</organism>
<comment type="function">
    <text evidence="5">Acetylates the N-terminal alanine of ribosomal protein bS18.</text>
</comment>
<dbReference type="InterPro" id="IPR006464">
    <property type="entry name" value="AcTrfase_RimI/Ard1"/>
</dbReference>
<comment type="similarity">
    <text evidence="1 5">Belongs to the acetyltransferase family. RimI subfamily.</text>
</comment>
<dbReference type="SUPFAM" id="SSF55729">
    <property type="entry name" value="Acyl-CoA N-acyltransferases (Nat)"/>
    <property type="match status" value="1"/>
</dbReference>
<dbReference type="CDD" id="cd04301">
    <property type="entry name" value="NAT_SF"/>
    <property type="match status" value="1"/>
</dbReference>
<keyword evidence="7" id="KW-0689">Ribosomal protein</keyword>
<comment type="subcellular location">
    <subcellularLocation>
        <location evidence="5">Cytoplasm</location>
    </subcellularLocation>
</comment>
<dbReference type="NCBIfam" id="TIGR01575">
    <property type="entry name" value="rimI"/>
    <property type="match status" value="1"/>
</dbReference>
<evidence type="ECO:0000256" key="2">
    <source>
        <dbReference type="ARBA" id="ARBA00022490"/>
    </source>
</evidence>
<gene>
    <name evidence="7" type="primary">rimI</name>
    <name evidence="7" type="ORF">NXS10_05820</name>
</gene>
<dbReference type="Pfam" id="PF00583">
    <property type="entry name" value="Acetyltransf_1"/>
    <property type="match status" value="1"/>
</dbReference>
<name>A0ABT2F7T0_9STRE</name>
<dbReference type="EC" id="2.3.1.266" evidence="5"/>
<dbReference type="Gene3D" id="3.40.630.30">
    <property type="match status" value="1"/>
</dbReference>
<evidence type="ECO:0000259" key="6">
    <source>
        <dbReference type="PROSITE" id="PS51186"/>
    </source>
</evidence>
<evidence type="ECO:0000256" key="5">
    <source>
        <dbReference type="RuleBase" id="RU363094"/>
    </source>
</evidence>
<keyword evidence="2 5" id="KW-0963">Cytoplasm</keyword>
<keyword evidence="4 7" id="KW-0012">Acyltransferase</keyword>
<dbReference type="GO" id="GO:0008999">
    <property type="term" value="F:protein-N-terminal-alanine acetyltransferase activity"/>
    <property type="evidence" value="ECO:0007669"/>
    <property type="project" value="UniProtKB-EC"/>
</dbReference>
<dbReference type="GO" id="GO:0005840">
    <property type="term" value="C:ribosome"/>
    <property type="evidence" value="ECO:0007669"/>
    <property type="project" value="UniProtKB-KW"/>
</dbReference>
<keyword evidence="3 7" id="KW-0808">Transferase</keyword>
<feature type="domain" description="N-acetyltransferase" evidence="6">
    <location>
        <begin position="1"/>
        <end position="137"/>
    </location>
</feature>
<keyword evidence="8" id="KW-1185">Reference proteome</keyword>
<dbReference type="InterPro" id="IPR000182">
    <property type="entry name" value="GNAT_dom"/>
</dbReference>
<reference evidence="7 8" key="1">
    <citation type="journal article" date="2023" name="Int. J. Syst. Evol. Microbiol.">
        <title>Streptococcus sciuri sp. nov., Staphylococcus marylandisciuri sp. nov. and Staphylococcus americanisciuri sp. nov., isolated from faeces of eastern grey squirrel (Sciurus carolinensis).</title>
        <authorList>
            <person name="Volokhov D.V."/>
            <person name="Zagorodnyaya T.A."/>
            <person name="Furtak V.A."/>
            <person name="Nattanmai G."/>
            <person name="Randall L."/>
            <person name="Jose S."/>
            <person name="Gao Y."/>
            <person name="Eisenberg T."/>
            <person name="Delmonte P."/>
            <person name="Blom J."/>
            <person name="Mitchell K.K."/>
        </authorList>
    </citation>
    <scope>NUCLEOTIDE SEQUENCE [LARGE SCALE GENOMIC DNA]</scope>
    <source>
        <strain evidence="7 8">SQ9-PEA</strain>
    </source>
</reference>
<comment type="catalytic activity">
    <reaction evidence="5">
        <text>N-terminal L-alanyl-[ribosomal protein bS18] + acetyl-CoA = N-terminal N(alpha)-acetyl-L-alanyl-[ribosomal protein bS18] + CoA + H(+)</text>
        <dbReference type="Rhea" id="RHEA:43756"/>
        <dbReference type="Rhea" id="RHEA-COMP:10676"/>
        <dbReference type="Rhea" id="RHEA-COMP:10677"/>
        <dbReference type="ChEBI" id="CHEBI:15378"/>
        <dbReference type="ChEBI" id="CHEBI:57287"/>
        <dbReference type="ChEBI" id="CHEBI:57288"/>
        <dbReference type="ChEBI" id="CHEBI:64718"/>
        <dbReference type="ChEBI" id="CHEBI:83683"/>
        <dbReference type="EC" id="2.3.1.266"/>
    </reaction>
</comment>
<protein>
    <recommendedName>
        <fullName evidence="5">[Ribosomal protein bS18]-alanine N-acetyltransferase</fullName>
        <ecNumber evidence="5">2.3.1.266</ecNumber>
    </recommendedName>
</protein>
<comment type="caution">
    <text evidence="7">The sequence shown here is derived from an EMBL/GenBank/DDBJ whole genome shotgun (WGS) entry which is preliminary data.</text>
</comment>
<dbReference type="InterPro" id="IPR016181">
    <property type="entry name" value="Acyl_CoA_acyltransferase"/>
</dbReference>
<dbReference type="RefSeq" id="WP_259138694.1">
    <property type="nucleotide sequence ID" value="NZ_JANUXX010000006.1"/>
</dbReference>
<evidence type="ECO:0000313" key="8">
    <source>
        <dbReference type="Proteomes" id="UP001206548"/>
    </source>
</evidence>
<dbReference type="InterPro" id="IPR050680">
    <property type="entry name" value="YpeA/RimI_acetyltransf"/>
</dbReference>
<dbReference type="Proteomes" id="UP001206548">
    <property type="component" value="Unassembled WGS sequence"/>
</dbReference>
<dbReference type="PROSITE" id="PS51186">
    <property type="entry name" value="GNAT"/>
    <property type="match status" value="1"/>
</dbReference>
<keyword evidence="7" id="KW-0687">Ribonucleoprotein</keyword>
<evidence type="ECO:0000313" key="7">
    <source>
        <dbReference type="EMBL" id="MCS4488474.1"/>
    </source>
</evidence>
<dbReference type="PANTHER" id="PTHR43420:SF44">
    <property type="entry name" value="ACETYLTRANSFERASE YPEA"/>
    <property type="match status" value="1"/>
</dbReference>
<sequence>MSSVFEIETAKAVFEVLTEVYGTSPWTYEQVLLDITNPNTDYFFVYDAKEIVGFLSLQQLVGECELTNIAVKSSYQKKGYGKLLLDKLDDLASPIFLEVRSSNVRAQHLYQKAGFKTIGKRYHYYHNPVEDAIIMKR</sequence>
<dbReference type="EMBL" id="JANUXX010000006">
    <property type="protein sequence ID" value="MCS4488474.1"/>
    <property type="molecule type" value="Genomic_DNA"/>
</dbReference>
<dbReference type="PANTHER" id="PTHR43420">
    <property type="entry name" value="ACETYLTRANSFERASE"/>
    <property type="match status" value="1"/>
</dbReference>
<evidence type="ECO:0000256" key="3">
    <source>
        <dbReference type="ARBA" id="ARBA00022679"/>
    </source>
</evidence>
<proteinExistence type="inferred from homology"/>